<sequence>MSLSTNSIFKKLIGVFSIALSLTLLTGCGSGKTAATTQIKQVTDGVEGQSEKIKIRNLLIVKEDTGTAVLVATFVNWADDSDAITSISIDNLPAVVTAKSLDLSKNSPIIFVGEAANADAYVSNLAEVIGHRIPVTVTFAKASPVTLDALIVAADGVYKDLTNLRAKA</sequence>
<proteinExistence type="predicted"/>
<accession>A0A6J6HN52</accession>
<reference evidence="1" key="1">
    <citation type="submission" date="2020-05" db="EMBL/GenBank/DDBJ databases">
        <authorList>
            <person name="Chiriac C."/>
            <person name="Salcher M."/>
            <person name="Ghai R."/>
            <person name="Kavagutti S V."/>
        </authorList>
    </citation>
    <scope>NUCLEOTIDE SEQUENCE</scope>
</reference>
<dbReference type="AlphaFoldDB" id="A0A6J6HN52"/>
<dbReference type="EMBL" id="CAEZUT010000092">
    <property type="protein sequence ID" value="CAB4615292.1"/>
    <property type="molecule type" value="Genomic_DNA"/>
</dbReference>
<protein>
    <submittedName>
        <fullName evidence="1">Unannotated protein</fullName>
    </submittedName>
</protein>
<gene>
    <name evidence="1" type="ORF">UFOPK1854_00805</name>
</gene>
<name>A0A6J6HN52_9ZZZZ</name>
<organism evidence="1">
    <name type="scientific">freshwater metagenome</name>
    <dbReference type="NCBI Taxonomy" id="449393"/>
    <lineage>
        <taxon>unclassified sequences</taxon>
        <taxon>metagenomes</taxon>
        <taxon>ecological metagenomes</taxon>
    </lineage>
</organism>
<evidence type="ECO:0000313" key="1">
    <source>
        <dbReference type="EMBL" id="CAB4615292.1"/>
    </source>
</evidence>